<keyword evidence="10 11" id="KW-0739">Sodium transport</keyword>
<dbReference type="InterPro" id="IPR004670">
    <property type="entry name" value="NhaA"/>
</dbReference>
<dbReference type="AlphaFoldDB" id="A0AA46TMB8"/>
<dbReference type="Gene3D" id="1.20.1530.10">
    <property type="entry name" value="Na+/H+ antiporter like domain"/>
    <property type="match status" value="1"/>
</dbReference>
<dbReference type="GO" id="GO:0015385">
    <property type="term" value="F:sodium:proton antiporter activity"/>
    <property type="evidence" value="ECO:0007669"/>
    <property type="project" value="UniProtKB-UniRule"/>
</dbReference>
<feature type="transmembrane region" description="Helical" evidence="11">
    <location>
        <begin position="140"/>
        <end position="161"/>
    </location>
</feature>
<feature type="transmembrane region" description="Helical" evidence="11">
    <location>
        <begin position="34"/>
        <end position="52"/>
    </location>
</feature>
<keyword evidence="7 11" id="KW-0915">Sodium</keyword>
<evidence type="ECO:0000256" key="7">
    <source>
        <dbReference type="ARBA" id="ARBA00023053"/>
    </source>
</evidence>
<feature type="transmembrane region" description="Helical" evidence="11">
    <location>
        <begin position="198"/>
        <end position="215"/>
    </location>
</feature>
<dbReference type="Pfam" id="PF06965">
    <property type="entry name" value="Na_H_antiport_1"/>
    <property type="match status" value="1"/>
</dbReference>
<evidence type="ECO:0000256" key="2">
    <source>
        <dbReference type="ARBA" id="ARBA00022448"/>
    </source>
</evidence>
<dbReference type="GO" id="GO:0005886">
    <property type="term" value="C:plasma membrane"/>
    <property type="evidence" value="ECO:0007669"/>
    <property type="project" value="UniProtKB-SubCell"/>
</dbReference>
<comment type="subcellular location">
    <subcellularLocation>
        <location evidence="1">Cell inner membrane</location>
        <topology evidence="1">Multi-pass membrane protein</topology>
    </subcellularLocation>
    <subcellularLocation>
        <location evidence="11">Cell membrane</location>
        <topology evidence="11">Multi-pass membrane protein</topology>
    </subcellularLocation>
</comment>
<comment type="function">
    <text evidence="11">Na(+)/H(+) antiporter that extrudes sodium in exchange for external protons.</text>
</comment>
<keyword evidence="4 11" id="KW-1003">Cell membrane</keyword>
<reference evidence="12" key="1">
    <citation type="submission" date="2022-01" db="EMBL/GenBank/DDBJ databases">
        <title>Nocardioidaceae gen. sp. A5X3R13.</title>
        <authorList>
            <person name="Lopez Marin M.A."/>
            <person name="Uhlik O."/>
        </authorList>
    </citation>
    <scope>NUCLEOTIDE SEQUENCE</scope>
    <source>
        <strain evidence="12">A5X3R13</strain>
    </source>
</reference>
<dbReference type="EMBL" id="CP094970">
    <property type="protein sequence ID" value="UYM07564.1"/>
    <property type="molecule type" value="Genomic_DNA"/>
</dbReference>
<gene>
    <name evidence="11 12" type="primary">nhaA</name>
    <name evidence="12" type="ORF">L0C25_10975</name>
</gene>
<keyword evidence="2 11" id="KW-0813">Transport</keyword>
<evidence type="ECO:0000256" key="9">
    <source>
        <dbReference type="ARBA" id="ARBA00023136"/>
    </source>
</evidence>
<evidence type="ECO:0000256" key="1">
    <source>
        <dbReference type="ARBA" id="ARBA00004429"/>
    </source>
</evidence>
<accession>A0AA46TMB8</accession>
<dbReference type="InterPro" id="IPR023171">
    <property type="entry name" value="Na/H_antiporter_dom_sf"/>
</dbReference>
<evidence type="ECO:0000313" key="12">
    <source>
        <dbReference type="EMBL" id="UYM07564.1"/>
    </source>
</evidence>
<feature type="transmembrane region" description="Helical" evidence="11">
    <location>
        <begin position="220"/>
        <end position="236"/>
    </location>
</feature>
<sequence length="412" mass="43444">MTSSEHADPTNPDHDVYGAYGPGGGWMRAETTGGTLLIIGALIALAWANTPWREIYFDVQGYMVGPEALDLHLSLAEWAADGLLAIFFFVVGVELKAEFVTGSLRHPRKAALPIIAAVGGMTAPAIIFTTVVLVSGEDALRGWAIPTATDIAFALAVLAVVGRGLPAAMRTFLMTLAVVDDLLAITIIAIFYTDDLSLLAFAGMLVPLALFAFLVQKRVATWYVLAPIAIVCWGLMHASGVHATVAGVLLGFTVPAMLRDNETHAMTHRFEWALRPLSQCLALPVFAFFSAGVSVADAGGVGKLITDPVAIGVTSGLVLGKIIGIWGTVAILIRTTKMHLEEGVTAADMLALSMLAGIGFTVSLLITELAFGHHSPHTDHAKVAVLSASLIAAIIGTITLRIRLRARRAVAP</sequence>
<dbReference type="RefSeq" id="WP_271636540.1">
    <property type="nucleotide sequence ID" value="NZ_CP094970.1"/>
</dbReference>
<dbReference type="Proteomes" id="UP001164390">
    <property type="component" value="Chromosome"/>
</dbReference>
<comment type="catalytic activity">
    <reaction evidence="11">
        <text>Na(+)(in) + 2 H(+)(out) = Na(+)(out) + 2 H(+)(in)</text>
        <dbReference type="Rhea" id="RHEA:29251"/>
        <dbReference type="ChEBI" id="CHEBI:15378"/>
        <dbReference type="ChEBI" id="CHEBI:29101"/>
    </reaction>
</comment>
<feature type="transmembrane region" description="Helical" evidence="11">
    <location>
        <begin position="173"/>
        <end position="192"/>
    </location>
</feature>
<organism evidence="12 13">
    <name type="scientific">Solicola gregarius</name>
    <dbReference type="NCBI Taxonomy" id="2908642"/>
    <lineage>
        <taxon>Bacteria</taxon>
        <taxon>Bacillati</taxon>
        <taxon>Actinomycetota</taxon>
        <taxon>Actinomycetes</taxon>
        <taxon>Propionibacteriales</taxon>
        <taxon>Nocardioidaceae</taxon>
        <taxon>Solicola</taxon>
    </lineage>
</organism>
<keyword evidence="5 11" id="KW-0812">Transmembrane</keyword>
<feature type="transmembrane region" description="Helical" evidence="11">
    <location>
        <begin position="310"/>
        <end position="333"/>
    </location>
</feature>
<keyword evidence="13" id="KW-1185">Reference proteome</keyword>
<feature type="transmembrane region" description="Helical" evidence="11">
    <location>
        <begin position="242"/>
        <end position="259"/>
    </location>
</feature>
<dbReference type="KEGG" id="sgrg:L0C25_10975"/>
<dbReference type="HAMAP" id="MF_01844">
    <property type="entry name" value="NhaA"/>
    <property type="match status" value="1"/>
</dbReference>
<keyword evidence="3 11" id="KW-0050">Antiport</keyword>
<evidence type="ECO:0000256" key="4">
    <source>
        <dbReference type="ARBA" id="ARBA00022475"/>
    </source>
</evidence>
<evidence type="ECO:0000256" key="5">
    <source>
        <dbReference type="ARBA" id="ARBA00022692"/>
    </source>
</evidence>
<evidence type="ECO:0000256" key="11">
    <source>
        <dbReference type="HAMAP-Rule" id="MF_01844"/>
    </source>
</evidence>
<evidence type="ECO:0000256" key="8">
    <source>
        <dbReference type="ARBA" id="ARBA00023065"/>
    </source>
</evidence>
<name>A0AA46TMB8_9ACTN</name>
<feature type="transmembrane region" description="Helical" evidence="11">
    <location>
        <begin position="280"/>
        <end position="298"/>
    </location>
</feature>
<keyword evidence="8 11" id="KW-0406">Ion transport</keyword>
<feature type="transmembrane region" description="Helical" evidence="11">
    <location>
        <begin position="345"/>
        <end position="371"/>
    </location>
</feature>
<comment type="similarity">
    <text evidence="11">Belongs to the NhaA Na(+)/H(+) (TC 2.A.33) antiporter family.</text>
</comment>
<evidence type="ECO:0000256" key="3">
    <source>
        <dbReference type="ARBA" id="ARBA00022449"/>
    </source>
</evidence>
<feature type="transmembrane region" description="Helical" evidence="11">
    <location>
        <begin position="114"/>
        <end position="134"/>
    </location>
</feature>
<feature type="transmembrane region" description="Helical" evidence="11">
    <location>
        <begin position="383"/>
        <end position="402"/>
    </location>
</feature>
<dbReference type="PANTHER" id="PTHR30341">
    <property type="entry name" value="SODIUM ION/PROTON ANTIPORTER NHAA-RELATED"/>
    <property type="match status" value="1"/>
</dbReference>
<evidence type="ECO:0000256" key="6">
    <source>
        <dbReference type="ARBA" id="ARBA00022989"/>
    </source>
</evidence>
<dbReference type="NCBIfam" id="TIGR00773">
    <property type="entry name" value="NhaA"/>
    <property type="match status" value="1"/>
</dbReference>
<protein>
    <recommendedName>
        <fullName evidence="11">Na(+)/H(+) antiporter NhaA</fullName>
    </recommendedName>
    <alternativeName>
        <fullName evidence="11">Sodium/proton antiporter NhaA</fullName>
    </alternativeName>
</protein>
<dbReference type="PANTHER" id="PTHR30341:SF0">
    <property type="entry name" value="NA(+)_H(+) ANTIPORTER NHAA"/>
    <property type="match status" value="1"/>
</dbReference>
<evidence type="ECO:0000313" key="13">
    <source>
        <dbReference type="Proteomes" id="UP001164390"/>
    </source>
</evidence>
<dbReference type="GO" id="GO:0006885">
    <property type="term" value="P:regulation of pH"/>
    <property type="evidence" value="ECO:0007669"/>
    <property type="project" value="UniProtKB-UniRule"/>
</dbReference>
<evidence type="ECO:0000256" key="10">
    <source>
        <dbReference type="ARBA" id="ARBA00023201"/>
    </source>
</evidence>
<proteinExistence type="inferred from homology"/>
<keyword evidence="6 11" id="KW-1133">Transmembrane helix</keyword>
<keyword evidence="9 11" id="KW-0472">Membrane</keyword>